<proteinExistence type="predicted"/>
<evidence type="ECO:0000313" key="2">
    <source>
        <dbReference type="RefSeq" id="XP_033464507.1"/>
    </source>
</evidence>
<reference evidence="2" key="1">
    <citation type="submission" date="2020-01" db="EMBL/GenBank/DDBJ databases">
        <authorList>
            <consortium name="DOE Joint Genome Institute"/>
            <person name="Haridas S."/>
            <person name="Albert R."/>
            <person name="Binder M."/>
            <person name="Bloem J."/>
            <person name="Labutti K."/>
            <person name="Salamov A."/>
            <person name="Andreopoulos B."/>
            <person name="Baker S.E."/>
            <person name="Barry K."/>
            <person name="Bills G."/>
            <person name="Bluhm B.H."/>
            <person name="Cannon C."/>
            <person name="Castanera R."/>
            <person name="Culley D.E."/>
            <person name="Daum C."/>
            <person name="Ezra D."/>
            <person name="Gonzalez J.B."/>
            <person name="Henrissat B."/>
            <person name="Kuo A."/>
            <person name="Liang C."/>
            <person name="Lipzen A."/>
            <person name="Lutzoni F."/>
            <person name="Magnuson J."/>
            <person name="Mondo S."/>
            <person name="Nolan M."/>
            <person name="Ohm R."/>
            <person name="Pangilinan J."/>
            <person name="Park H.-J."/>
            <person name="Ramirez L."/>
            <person name="Alfaro M."/>
            <person name="Sun H."/>
            <person name="Tritt A."/>
            <person name="Yoshinaga Y."/>
            <person name="Zwiers L.-H."/>
            <person name="Turgeon B.G."/>
            <person name="Goodwin S.B."/>
            <person name="Spatafora J.W."/>
            <person name="Crous P.W."/>
            <person name="Grigoriev I.V."/>
        </authorList>
    </citation>
    <scope>NUCLEOTIDE SEQUENCE</scope>
    <source>
        <strain evidence="2">CBS 342.82</strain>
    </source>
</reference>
<organism evidence="2">
    <name type="scientific">Dissoconium aciculare CBS 342.82</name>
    <dbReference type="NCBI Taxonomy" id="1314786"/>
    <lineage>
        <taxon>Eukaryota</taxon>
        <taxon>Fungi</taxon>
        <taxon>Dikarya</taxon>
        <taxon>Ascomycota</taxon>
        <taxon>Pezizomycotina</taxon>
        <taxon>Dothideomycetes</taxon>
        <taxon>Dothideomycetidae</taxon>
        <taxon>Mycosphaerellales</taxon>
        <taxon>Dissoconiaceae</taxon>
        <taxon>Dissoconium</taxon>
    </lineage>
</organism>
<dbReference type="Proteomes" id="UP000504637">
    <property type="component" value="Unplaced"/>
</dbReference>
<sequence length="136" mass="14945">MGSASTLRSCEHLTPSADVDVGELGLTGPSKPCGHVHRSSSITKGLVQMRNDKWRWSPLLGQPMTHEHEHLVSTDRSIITSLFEAATMLQDNGGLSPRNNASLAVASSVTELCPFVFLRYVWLGQAEWLENETRSL</sequence>
<dbReference type="RefSeq" id="XP_033464507.1">
    <property type="nucleotide sequence ID" value="XM_033602792.1"/>
</dbReference>
<name>A0A6J3MHN8_9PEZI</name>
<reference evidence="2" key="2">
    <citation type="submission" date="2020-04" db="EMBL/GenBank/DDBJ databases">
        <authorList>
            <consortium name="NCBI Genome Project"/>
        </authorList>
    </citation>
    <scope>NUCLEOTIDE SEQUENCE</scope>
    <source>
        <strain evidence="2">CBS 342.82</strain>
    </source>
</reference>
<dbReference type="AlphaFoldDB" id="A0A6J3MHN8"/>
<protein>
    <submittedName>
        <fullName evidence="2">Uncharacterized protein</fullName>
    </submittedName>
</protein>
<dbReference type="GeneID" id="54360592"/>
<keyword evidence="1" id="KW-1185">Reference proteome</keyword>
<evidence type="ECO:0000313" key="1">
    <source>
        <dbReference type="Proteomes" id="UP000504637"/>
    </source>
</evidence>
<accession>A0A6J3MHN8</accession>
<reference evidence="2" key="3">
    <citation type="submission" date="2025-08" db="UniProtKB">
        <authorList>
            <consortium name="RefSeq"/>
        </authorList>
    </citation>
    <scope>IDENTIFICATION</scope>
    <source>
        <strain evidence="2">CBS 342.82</strain>
    </source>
</reference>
<gene>
    <name evidence="2" type="ORF">K489DRAFT_366616</name>
</gene>